<keyword evidence="6" id="KW-0735">Signal-anchor</keyword>
<evidence type="ECO:0000256" key="8">
    <source>
        <dbReference type="ARBA" id="ARBA00023034"/>
    </source>
</evidence>
<evidence type="ECO:0008006" key="14">
    <source>
        <dbReference type="Google" id="ProtNLM"/>
    </source>
</evidence>
<evidence type="ECO:0000256" key="11">
    <source>
        <dbReference type="ARBA" id="ARBA00023180"/>
    </source>
</evidence>
<dbReference type="PANTHER" id="PTHR12129">
    <property type="entry name" value="HEPARAN SULFATE 2-O-SULFOTRANSFERASE"/>
    <property type="match status" value="1"/>
</dbReference>
<sequence>MQEPTDPGPSREQELPIQGQSREQKPTIKSKIVHPSQTQVIPAKPRYGISQAIPRYICCHLYFYNVHLNFHPTFSPLELAVVRMQLREVELRRSLKTPPSDVDPDRDLVVVYNRVPKTGSTSLVGVAYDLCKLNNFHVIHLNITGNMHVLSLANQLRFVQNVTRWTSIKPAFYHGHVAFVDFGKFGAPQPLYVNLIRKPLDRLVSYYYFLRYGDNFRPHLVRRKHGDKVTFDECVEQGQPDCDPANMWLQVPFLCGHNPRCWEVASDWALEQAKRNLLDKYFLVGITEQLQDFVQVLEVTLPSLFHGALDHYKTSNKSHLRRTAQKLAPSPETIARIQDSKVWKMENELYQFALDQFTQVRRRVLGATMDRDQRFMYEKIRPK</sequence>
<reference evidence="13" key="1">
    <citation type="submission" date="2020-11" db="EMBL/GenBank/DDBJ databases">
        <authorList>
            <person name="Tran Van P."/>
        </authorList>
    </citation>
    <scope>NUCLEOTIDE SEQUENCE</scope>
</reference>
<evidence type="ECO:0000256" key="7">
    <source>
        <dbReference type="ARBA" id="ARBA00022989"/>
    </source>
</evidence>
<evidence type="ECO:0000256" key="1">
    <source>
        <dbReference type="ARBA" id="ARBA00004323"/>
    </source>
</evidence>
<dbReference type="GO" id="GO:0000139">
    <property type="term" value="C:Golgi membrane"/>
    <property type="evidence" value="ECO:0007669"/>
    <property type="project" value="UniProtKB-SubCell"/>
</dbReference>
<keyword evidence="8" id="KW-0333">Golgi apparatus</keyword>
<evidence type="ECO:0000256" key="10">
    <source>
        <dbReference type="ARBA" id="ARBA00023157"/>
    </source>
</evidence>
<keyword evidence="10" id="KW-1015">Disulfide bond</keyword>
<dbReference type="InterPro" id="IPR007734">
    <property type="entry name" value="Heparan_SO4_2-O-STrfase"/>
</dbReference>
<evidence type="ECO:0000256" key="2">
    <source>
        <dbReference type="ARBA" id="ARBA00010569"/>
    </source>
</evidence>
<dbReference type="InterPro" id="IPR005331">
    <property type="entry name" value="Sulfotransferase"/>
</dbReference>
<dbReference type="AlphaFoldDB" id="A0A7R9I7D8"/>
<keyword evidence="11" id="KW-0325">Glycoprotein</keyword>
<comment type="subcellular location">
    <subcellularLocation>
        <location evidence="1">Golgi apparatus membrane</location>
        <topology evidence="1">Single-pass type II membrane protein</topology>
    </subcellularLocation>
</comment>
<keyword evidence="9" id="KW-0472">Membrane</keyword>
<dbReference type="PANTHER" id="PTHR12129:SF17">
    <property type="entry name" value="HEPARAN SULFATE 2-O-SULFOTRANSFERASE 1"/>
    <property type="match status" value="1"/>
</dbReference>
<name>A0A7R9I7D8_9NEOP</name>
<comment type="subunit">
    <text evidence="3">Homotrimer.</text>
</comment>
<comment type="similarity">
    <text evidence="2">Belongs to the sulfotransferase 3 family.</text>
</comment>
<organism evidence="13">
    <name type="scientific">Timema bartmani</name>
    <dbReference type="NCBI Taxonomy" id="61472"/>
    <lineage>
        <taxon>Eukaryota</taxon>
        <taxon>Metazoa</taxon>
        <taxon>Ecdysozoa</taxon>
        <taxon>Arthropoda</taxon>
        <taxon>Hexapoda</taxon>
        <taxon>Insecta</taxon>
        <taxon>Pterygota</taxon>
        <taxon>Neoptera</taxon>
        <taxon>Polyneoptera</taxon>
        <taxon>Phasmatodea</taxon>
        <taxon>Timematodea</taxon>
        <taxon>Timematoidea</taxon>
        <taxon>Timematidae</taxon>
        <taxon>Timema</taxon>
    </lineage>
</organism>
<keyword evidence="4" id="KW-0808">Transferase</keyword>
<dbReference type="FunFam" id="3.40.50.300:FF:001418">
    <property type="entry name" value="Heparan sulfate 2-o-sulfotransferase"/>
    <property type="match status" value="1"/>
</dbReference>
<evidence type="ECO:0000256" key="3">
    <source>
        <dbReference type="ARBA" id="ARBA00011233"/>
    </source>
</evidence>
<dbReference type="GO" id="GO:0015012">
    <property type="term" value="P:heparan sulfate proteoglycan biosynthetic process"/>
    <property type="evidence" value="ECO:0007669"/>
    <property type="project" value="UniProtKB-ARBA"/>
</dbReference>
<evidence type="ECO:0000256" key="12">
    <source>
        <dbReference type="SAM" id="MobiDB-lite"/>
    </source>
</evidence>
<dbReference type="Gene3D" id="3.40.50.300">
    <property type="entry name" value="P-loop containing nucleotide triphosphate hydrolases"/>
    <property type="match status" value="1"/>
</dbReference>
<dbReference type="GO" id="GO:0004394">
    <property type="term" value="F:heparan sulfate 2-sulfotransferase activity"/>
    <property type="evidence" value="ECO:0007669"/>
    <property type="project" value="UniProtKB-ARBA"/>
</dbReference>
<feature type="region of interest" description="Disordered" evidence="12">
    <location>
        <begin position="1"/>
        <end position="30"/>
    </location>
</feature>
<evidence type="ECO:0000256" key="4">
    <source>
        <dbReference type="ARBA" id="ARBA00022679"/>
    </source>
</evidence>
<dbReference type="InterPro" id="IPR027417">
    <property type="entry name" value="P-loop_NTPase"/>
</dbReference>
<proteinExistence type="inferred from homology"/>
<keyword evidence="7" id="KW-1133">Transmembrane helix</keyword>
<evidence type="ECO:0000256" key="9">
    <source>
        <dbReference type="ARBA" id="ARBA00023136"/>
    </source>
</evidence>
<keyword evidence="5" id="KW-0812">Transmembrane</keyword>
<dbReference type="EMBL" id="OD574938">
    <property type="protein sequence ID" value="CAD7450366.1"/>
    <property type="molecule type" value="Genomic_DNA"/>
</dbReference>
<evidence type="ECO:0000313" key="13">
    <source>
        <dbReference type="EMBL" id="CAD7450366.1"/>
    </source>
</evidence>
<accession>A0A7R9I7D8</accession>
<dbReference type="SUPFAM" id="SSF52540">
    <property type="entry name" value="P-loop containing nucleoside triphosphate hydrolases"/>
    <property type="match status" value="1"/>
</dbReference>
<protein>
    <recommendedName>
        <fullName evidence="14">Heparin sulfate O-sulfotransferase</fullName>
    </recommendedName>
</protein>
<dbReference type="Pfam" id="PF03567">
    <property type="entry name" value="Sulfotransfer_2"/>
    <property type="match status" value="1"/>
</dbReference>
<evidence type="ECO:0000256" key="5">
    <source>
        <dbReference type="ARBA" id="ARBA00022692"/>
    </source>
</evidence>
<gene>
    <name evidence="13" type="ORF">TBIB3V08_LOCUS12636</name>
</gene>
<evidence type="ECO:0000256" key="6">
    <source>
        <dbReference type="ARBA" id="ARBA00022968"/>
    </source>
</evidence>